<keyword evidence="5" id="KW-0472">Membrane</keyword>
<gene>
    <name evidence="7" type="ORF">CLODIP_2_CD09122</name>
</gene>
<feature type="region of interest" description="Disordered" evidence="4">
    <location>
        <begin position="481"/>
        <end position="534"/>
    </location>
</feature>
<evidence type="ECO:0000256" key="2">
    <source>
        <dbReference type="ARBA" id="ARBA00009127"/>
    </source>
</evidence>
<dbReference type="PANTHER" id="PTHR10009">
    <property type="entry name" value="PROTEIN YELLOW-RELATED"/>
    <property type="match status" value="1"/>
</dbReference>
<comment type="subcellular location">
    <subcellularLocation>
        <location evidence="1">Secreted</location>
    </subcellularLocation>
</comment>
<evidence type="ECO:0000256" key="4">
    <source>
        <dbReference type="SAM" id="MobiDB-lite"/>
    </source>
</evidence>
<dbReference type="Pfam" id="PF03022">
    <property type="entry name" value="MRJP"/>
    <property type="match status" value="1"/>
</dbReference>
<organism evidence="7 8">
    <name type="scientific">Cloeon dipterum</name>
    <dbReference type="NCBI Taxonomy" id="197152"/>
    <lineage>
        <taxon>Eukaryota</taxon>
        <taxon>Metazoa</taxon>
        <taxon>Ecdysozoa</taxon>
        <taxon>Arthropoda</taxon>
        <taxon>Hexapoda</taxon>
        <taxon>Insecta</taxon>
        <taxon>Pterygota</taxon>
        <taxon>Palaeoptera</taxon>
        <taxon>Ephemeroptera</taxon>
        <taxon>Pisciforma</taxon>
        <taxon>Baetidae</taxon>
        <taxon>Cloeon</taxon>
    </lineage>
</organism>
<sequence>MAAQCVLLTIFLLGLCWYCACTSSVNVTSVFQWDVMDFNWPSEEKRSKAVHHKSYKPESISPRYAAVFANRLFLSLSKENGGNPVSLAWLPTKSTASEPPKLNPFPNWQMHEGPNRSGTIMRATGLEVDRLGRLWVLDVSYQNSKSKIWIFNLKENDAIHLVHQFGDIFGLNDLVLDETQDDWLAYITYYLSDSLIAFSLKTNRSWLVESQGQRFVAIAISPKNELLYLSNHGSKELYSIGLVGLRSGSRAANPELIGNWTAAPCRMVVDKYGGLLASFFYANFTTIWNTTHNQPFREQRFFEVEATYTYWPITLALDTFGTLWMTVQSKNSNMPRYRLLKAAVGAKFDVPREPKIKKNPSACLHLGEPSCSFTNGSDEFREKHKNKSSINVLPVILICLAGIIIVSIAILVVYFFLRLNKRRNPADLPMPRLHEPQQMNEIPLNAPRPPSPGLYETPKSRSSADKMRKFKPFPTVAEIMDRLGPPPPIPTTEYDDVGPLEPQPENLYVQAGPSRSSNYLRILPNVDRPPDLSY</sequence>
<accession>A0A8S1DG26</accession>
<dbReference type="OrthoDB" id="9977471at2759"/>
<dbReference type="Proteomes" id="UP000494165">
    <property type="component" value="Unassembled WGS sequence"/>
</dbReference>
<protein>
    <recommendedName>
        <fullName evidence="9">Bee-milk protein</fullName>
    </recommendedName>
</protein>
<evidence type="ECO:0000313" key="7">
    <source>
        <dbReference type="EMBL" id="CAB3379956.1"/>
    </source>
</evidence>
<comment type="caution">
    <text evidence="7">The sequence shown here is derived from an EMBL/GenBank/DDBJ whole genome shotgun (WGS) entry which is preliminary data.</text>
</comment>
<keyword evidence="3" id="KW-0964">Secreted</keyword>
<feature type="signal peptide" evidence="6">
    <location>
        <begin position="1"/>
        <end position="24"/>
    </location>
</feature>
<evidence type="ECO:0000256" key="1">
    <source>
        <dbReference type="ARBA" id="ARBA00004613"/>
    </source>
</evidence>
<evidence type="ECO:0000256" key="3">
    <source>
        <dbReference type="ARBA" id="ARBA00022525"/>
    </source>
</evidence>
<dbReference type="AlphaFoldDB" id="A0A8S1DG26"/>
<dbReference type="InterPro" id="IPR017996">
    <property type="entry name" value="MRJP/yellow-related"/>
</dbReference>
<keyword evidence="8" id="KW-1185">Reference proteome</keyword>
<feature type="chain" id="PRO_5035807359" description="Bee-milk protein" evidence="6">
    <location>
        <begin position="25"/>
        <end position="534"/>
    </location>
</feature>
<comment type="similarity">
    <text evidence="2">Belongs to the major royal jelly protein family.</text>
</comment>
<dbReference type="Gene3D" id="2.120.10.30">
    <property type="entry name" value="TolB, C-terminal domain"/>
    <property type="match status" value="1"/>
</dbReference>
<reference evidence="7 8" key="1">
    <citation type="submission" date="2020-04" db="EMBL/GenBank/DDBJ databases">
        <authorList>
            <person name="Alioto T."/>
            <person name="Alioto T."/>
            <person name="Gomez Garrido J."/>
        </authorList>
    </citation>
    <scope>NUCLEOTIDE SEQUENCE [LARGE SCALE GENOMIC DNA]</scope>
</reference>
<name>A0A8S1DG26_9INSE</name>
<proteinExistence type="inferred from homology"/>
<keyword evidence="5" id="KW-0812">Transmembrane</keyword>
<evidence type="ECO:0000313" key="8">
    <source>
        <dbReference type="Proteomes" id="UP000494165"/>
    </source>
</evidence>
<feature type="transmembrane region" description="Helical" evidence="5">
    <location>
        <begin position="392"/>
        <end position="417"/>
    </location>
</feature>
<evidence type="ECO:0000256" key="6">
    <source>
        <dbReference type="SAM" id="SignalP"/>
    </source>
</evidence>
<dbReference type="EMBL" id="CADEPI010000198">
    <property type="protein sequence ID" value="CAB3379956.1"/>
    <property type="molecule type" value="Genomic_DNA"/>
</dbReference>
<evidence type="ECO:0000256" key="5">
    <source>
        <dbReference type="SAM" id="Phobius"/>
    </source>
</evidence>
<dbReference type="PANTHER" id="PTHR10009:SF18">
    <property type="entry name" value="PROTEIN YELLOW-LIKE PROTEIN"/>
    <property type="match status" value="1"/>
</dbReference>
<dbReference type="InterPro" id="IPR011042">
    <property type="entry name" value="6-blade_b-propeller_TolB-like"/>
</dbReference>
<evidence type="ECO:0008006" key="9">
    <source>
        <dbReference type="Google" id="ProtNLM"/>
    </source>
</evidence>
<keyword evidence="5" id="KW-1133">Transmembrane helix</keyword>
<feature type="compositionally biased region" description="Basic and acidic residues" evidence="4">
    <location>
        <begin position="458"/>
        <end position="467"/>
    </location>
</feature>
<keyword evidence="6" id="KW-0732">Signal</keyword>
<feature type="region of interest" description="Disordered" evidence="4">
    <location>
        <begin position="439"/>
        <end position="467"/>
    </location>
</feature>
<dbReference type="SUPFAM" id="SSF63829">
    <property type="entry name" value="Calcium-dependent phosphotriesterase"/>
    <property type="match status" value="1"/>
</dbReference>
<dbReference type="GO" id="GO:0005576">
    <property type="term" value="C:extracellular region"/>
    <property type="evidence" value="ECO:0007669"/>
    <property type="project" value="UniProtKB-SubCell"/>
</dbReference>